<dbReference type="CDD" id="cd17058">
    <property type="entry name" value="Ubl_SNRNP25"/>
    <property type="match status" value="1"/>
</dbReference>
<proteinExistence type="predicted"/>
<dbReference type="PANTHER" id="PTHR14942">
    <property type="entry name" value="U11/U12 SMALL NUCLEAR RIBONUCLEOPROTEIN 25 KDA PROTEIN"/>
    <property type="match status" value="1"/>
</dbReference>
<dbReference type="AlphaFoldDB" id="A0A6A3A8B8"/>
<keyword evidence="3" id="KW-1185">Reference proteome</keyword>
<dbReference type="Proteomes" id="UP000436088">
    <property type="component" value="Unassembled WGS sequence"/>
</dbReference>
<comment type="caution">
    <text evidence="2">The sequence shown here is derived from an EMBL/GenBank/DDBJ whole genome shotgun (WGS) entry which is preliminary data.</text>
</comment>
<sequence>MEIYKENPVSNHSYNMRVLNVLERGRLGSLKFSRIRSGGGNGGYDDDALVERQLLYRKLPDQNLRNLSILKLDGSLFDVNVGRSATVAELKVAIEELFAESPGETQCCISWSHVWGHFCLVYEGQKLVNNKACIRNYGIKDGDQLEFVKHMSVNQSPIKRRIKQHSVHCKCLSQRSSYDEERQQNLVNNHNYDKDEHRDYYEVEEEATSLPEFKFAHFLRRWLSHTTLWGSSRMRLNDRSHPPPRFNMYR</sequence>
<protein>
    <recommendedName>
        <fullName evidence="1">SNRNP25 ubiquitin-like domain-containing protein</fullName>
    </recommendedName>
</protein>
<reference evidence="2" key="1">
    <citation type="submission" date="2019-09" db="EMBL/GenBank/DDBJ databases">
        <title>Draft genome information of white flower Hibiscus syriacus.</title>
        <authorList>
            <person name="Kim Y.-M."/>
        </authorList>
    </citation>
    <scope>NUCLEOTIDE SEQUENCE [LARGE SCALE GENOMIC DNA]</scope>
    <source>
        <strain evidence="2">YM2019G1</strain>
    </source>
</reference>
<evidence type="ECO:0000259" key="1">
    <source>
        <dbReference type="Pfam" id="PF18036"/>
    </source>
</evidence>
<dbReference type="Gene3D" id="3.10.20.90">
    <property type="entry name" value="Phosphatidylinositol 3-kinase Catalytic Subunit, Chain A, domain 1"/>
    <property type="match status" value="1"/>
</dbReference>
<dbReference type="InterPro" id="IPR029071">
    <property type="entry name" value="Ubiquitin-like_domsf"/>
</dbReference>
<dbReference type="Pfam" id="PF18036">
    <property type="entry name" value="Ubiquitin_4"/>
    <property type="match status" value="1"/>
</dbReference>
<organism evidence="2 3">
    <name type="scientific">Hibiscus syriacus</name>
    <name type="common">Rose of Sharon</name>
    <dbReference type="NCBI Taxonomy" id="106335"/>
    <lineage>
        <taxon>Eukaryota</taxon>
        <taxon>Viridiplantae</taxon>
        <taxon>Streptophyta</taxon>
        <taxon>Embryophyta</taxon>
        <taxon>Tracheophyta</taxon>
        <taxon>Spermatophyta</taxon>
        <taxon>Magnoliopsida</taxon>
        <taxon>eudicotyledons</taxon>
        <taxon>Gunneridae</taxon>
        <taxon>Pentapetalae</taxon>
        <taxon>rosids</taxon>
        <taxon>malvids</taxon>
        <taxon>Malvales</taxon>
        <taxon>Malvaceae</taxon>
        <taxon>Malvoideae</taxon>
        <taxon>Hibiscus</taxon>
    </lineage>
</organism>
<dbReference type="InterPro" id="IPR040610">
    <property type="entry name" value="SNRNP25_ubiquitin"/>
</dbReference>
<dbReference type="EMBL" id="VEPZ02001039">
    <property type="protein sequence ID" value="KAE8699395.1"/>
    <property type="molecule type" value="Genomic_DNA"/>
</dbReference>
<dbReference type="PANTHER" id="PTHR14942:SF9">
    <property type="entry name" value="OS02G0188500 PROTEIN"/>
    <property type="match status" value="1"/>
</dbReference>
<feature type="domain" description="SNRNP25 ubiquitin-like" evidence="1">
    <location>
        <begin position="67"/>
        <end position="151"/>
    </location>
</feature>
<dbReference type="InterPro" id="IPR039690">
    <property type="entry name" value="SNRNP25"/>
</dbReference>
<dbReference type="GO" id="GO:0000398">
    <property type="term" value="P:mRNA splicing, via spliceosome"/>
    <property type="evidence" value="ECO:0007669"/>
    <property type="project" value="InterPro"/>
</dbReference>
<gene>
    <name evidence="2" type="ORF">F3Y22_tig00110579pilonHSYRG00081</name>
</gene>
<accession>A0A6A3A8B8</accession>
<dbReference type="SUPFAM" id="SSF54236">
    <property type="entry name" value="Ubiquitin-like"/>
    <property type="match status" value="1"/>
</dbReference>
<evidence type="ECO:0000313" key="3">
    <source>
        <dbReference type="Proteomes" id="UP000436088"/>
    </source>
</evidence>
<name>A0A6A3A8B8_HIBSY</name>
<evidence type="ECO:0000313" key="2">
    <source>
        <dbReference type="EMBL" id="KAE8699395.1"/>
    </source>
</evidence>